<gene>
    <name evidence="2" type="ORF">GLOTRDRAFT_94731</name>
</gene>
<dbReference type="HOGENOM" id="CLU_1261629_0_0_1"/>
<dbReference type="Proteomes" id="UP000030669">
    <property type="component" value="Unassembled WGS sequence"/>
</dbReference>
<feature type="compositionally biased region" description="Basic and acidic residues" evidence="1">
    <location>
        <begin position="79"/>
        <end position="89"/>
    </location>
</feature>
<protein>
    <submittedName>
        <fullName evidence="2">Uncharacterized protein</fullName>
    </submittedName>
</protein>
<dbReference type="GeneID" id="19309632"/>
<dbReference type="EMBL" id="KB469305">
    <property type="protein sequence ID" value="EPQ53494.1"/>
    <property type="molecule type" value="Genomic_DNA"/>
</dbReference>
<dbReference type="KEGG" id="gtr:GLOTRDRAFT_94731"/>
<evidence type="ECO:0000313" key="3">
    <source>
        <dbReference type="Proteomes" id="UP000030669"/>
    </source>
</evidence>
<organism evidence="2 3">
    <name type="scientific">Gloeophyllum trabeum (strain ATCC 11539 / FP-39264 / Madison 617)</name>
    <name type="common">Brown rot fungus</name>
    <dbReference type="NCBI Taxonomy" id="670483"/>
    <lineage>
        <taxon>Eukaryota</taxon>
        <taxon>Fungi</taxon>
        <taxon>Dikarya</taxon>
        <taxon>Basidiomycota</taxon>
        <taxon>Agaricomycotina</taxon>
        <taxon>Agaricomycetes</taxon>
        <taxon>Gloeophyllales</taxon>
        <taxon>Gloeophyllaceae</taxon>
        <taxon>Gloeophyllum</taxon>
    </lineage>
</organism>
<accession>S7RLG5</accession>
<dbReference type="RefSeq" id="XP_007867829.1">
    <property type="nucleotide sequence ID" value="XM_007869638.1"/>
</dbReference>
<proteinExistence type="predicted"/>
<keyword evidence="3" id="KW-1185">Reference proteome</keyword>
<feature type="compositionally biased region" description="Polar residues" evidence="1">
    <location>
        <begin position="1"/>
        <end position="12"/>
    </location>
</feature>
<name>S7RLG5_GLOTA</name>
<feature type="region of interest" description="Disordered" evidence="1">
    <location>
        <begin position="1"/>
        <end position="219"/>
    </location>
</feature>
<evidence type="ECO:0000256" key="1">
    <source>
        <dbReference type="SAM" id="MobiDB-lite"/>
    </source>
</evidence>
<feature type="compositionally biased region" description="Basic and acidic residues" evidence="1">
    <location>
        <begin position="202"/>
        <end position="211"/>
    </location>
</feature>
<dbReference type="AlphaFoldDB" id="S7RLG5"/>
<feature type="compositionally biased region" description="Basic and acidic residues" evidence="1">
    <location>
        <begin position="181"/>
        <end position="190"/>
    </location>
</feature>
<evidence type="ECO:0000313" key="2">
    <source>
        <dbReference type="EMBL" id="EPQ53494.1"/>
    </source>
</evidence>
<feature type="compositionally biased region" description="Low complexity" evidence="1">
    <location>
        <begin position="104"/>
        <end position="119"/>
    </location>
</feature>
<reference evidence="2 3" key="1">
    <citation type="journal article" date="2012" name="Science">
        <title>The Paleozoic origin of enzymatic lignin decomposition reconstructed from 31 fungal genomes.</title>
        <authorList>
            <person name="Floudas D."/>
            <person name="Binder M."/>
            <person name="Riley R."/>
            <person name="Barry K."/>
            <person name="Blanchette R.A."/>
            <person name="Henrissat B."/>
            <person name="Martinez A.T."/>
            <person name="Otillar R."/>
            <person name="Spatafora J.W."/>
            <person name="Yadav J.S."/>
            <person name="Aerts A."/>
            <person name="Benoit I."/>
            <person name="Boyd A."/>
            <person name="Carlson A."/>
            <person name="Copeland A."/>
            <person name="Coutinho P.M."/>
            <person name="de Vries R.P."/>
            <person name="Ferreira P."/>
            <person name="Findley K."/>
            <person name="Foster B."/>
            <person name="Gaskell J."/>
            <person name="Glotzer D."/>
            <person name="Gorecki P."/>
            <person name="Heitman J."/>
            <person name="Hesse C."/>
            <person name="Hori C."/>
            <person name="Igarashi K."/>
            <person name="Jurgens J.A."/>
            <person name="Kallen N."/>
            <person name="Kersten P."/>
            <person name="Kohler A."/>
            <person name="Kuees U."/>
            <person name="Kumar T.K.A."/>
            <person name="Kuo A."/>
            <person name="LaButti K."/>
            <person name="Larrondo L.F."/>
            <person name="Lindquist E."/>
            <person name="Ling A."/>
            <person name="Lombard V."/>
            <person name="Lucas S."/>
            <person name="Lundell T."/>
            <person name="Martin R."/>
            <person name="McLaughlin D.J."/>
            <person name="Morgenstern I."/>
            <person name="Morin E."/>
            <person name="Murat C."/>
            <person name="Nagy L.G."/>
            <person name="Nolan M."/>
            <person name="Ohm R.A."/>
            <person name="Patyshakuliyeva A."/>
            <person name="Rokas A."/>
            <person name="Ruiz-Duenas F.J."/>
            <person name="Sabat G."/>
            <person name="Salamov A."/>
            <person name="Samejima M."/>
            <person name="Schmutz J."/>
            <person name="Slot J.C."/>
            <person name="St John F."/>
            <person name="Stenlid J."/>
            <person name="Sun H."/>
            <person name="Sun S."/>
            <person name="Syed K."/>
            <person name="Tsang A."/>
            <person name="Wiebenga A."/>
            <person name="Young D."/>
            <person name="Pisabarro A."/>
            <person name="Eastwood D.C."/>
            <person name="Martin F."/>
            <person name="Cullen D."/>
            <person name="Grigoriev I.V."/>
            <person name="Hibbett D.S."/>
        </authorList>
    </citation>
    <scope>NUCLEOTIDE SEQUENCE [LARGE SCALE GENOMIC DNA]</scope>
    <source>
        <strain evidence="2 3">ATCC 11539</strain>
    </source>
</reference>
<sequence>MTLRNTHSNSDGHQAGTPMAAPKAKPSTGKRAGKPPHPTKENTPAPGAQSLAIGDAPEDGNFSMQAGDNVLPGGLIPREVAHPQGENDGRAPVADKPPSLTYRSSASTKATPTTSLSAADLERRVHAATNNARGSAPTGGHPPRPFRPNPYSYSEACRQDDPPQNDRPGPDNHFRCNPPYQREHSIDPYHDAPLYEDEGEFYDDRRPDTRRQGGGRRRY</sequence>